<evidence type="ECO:0000256" key="9">
    <source>
        <dbReference type="ARBA" id="ARBA00039456"/>
    </source>
</evidence>
<protein>
    <recommendedName>
        <fullName evidence="9">Probable enoyl-CoA hydratase EchA17</fullName>
        <ecNumber evidence="3">4.2.1.17</ecNumber>
    </recommendedName>
    <alternativeName>
        <fullName evidence="10">Probable enoyl-CoA hydratase echA17</fullName>
    </alternativeName>
</protein>
<dbReference type="Gene3D" id="3.90.226.10">
    <property type="entry name" value="2-enoyl-CoA Hydratase, Chain A, domain 1"/>
    <property type="match status" value="1"/>
</dbReference>
<dbReference type="SUPFAM" id="SSF52096">
    <property type="entry name" value="ClpP/crotonase"/>
    <property type="match status" value="1"/>
</dbReference>
<accession>A0A076F071</accession>
<dbReference type="PROSITE" id="PS00166">
    <property type="entry name" value="ENOYL_COA_HYDRATASE"/>
    <property type="match status" value="1"/>
</dbReference>
<dbReference type="Gene3D" id="1.10.12.10">
    <property type="entry name" value="Lyase 2-enoyl-coa Hydratase, Chain A, domain 2"/>
    <property type="match status" value="1"/>
</dbReference>
<gene>
    <name evidence="12" type="ORF">EP51_42450</name>
</gene>
<dbReference type="AlphaFoldDB" id="A0A076F071"/>
<dbReference type="EC" id="4.2.1.17" evidence="3"/>
<dbReference type="InterPro" id="IPR001753">
    <property type="entry name" value="Enoyl-CoA_hydra/iso"/>
</dbReference>
<dbReference type="PANTHER" id="PTHR11941">
    <property type="entry name" value="ENOYL-COA HYDRATASE-RELATED"/>
    <property type="match status" value="1"/>
</dbReference>
<geneLocation type="plasmid" evidence="12 13">
    <name>pPDG2</name>
</geneLocation>
<reference evidence="12 13" key="1">
    <citation type="submission" date="2014-07" db="EMBL/GenBank/DDBJ databases">
        <title>Genome Sequence of Rhodococcus opacus Strain R7, a Biodegrader of Mono- and Polycyclic Aromatic Hydrocarbons.</title>
        <authorList>
            <person name="Di Gennaro P."/>
            <person name="Zampolli J."/>
            <person name="Presti I."/>
            <person name="Cappelletti M."/>
            <person name="D'Ursi P."/>
            <person name="Orro A."/>
            <person name="Mezzelani A."/>
            <person name="Milanesi L."/>
        </authorList>
    </citation>
    <scope>NUCLEOTIDE SEQUENCE [LARGE SCALE GENOMIC DNA]</scope>
    <source>
        <strain evidence="12 13">R7</strain>
        <plasmid evidence="12">pPDG2</plasmid>
    </source>
</reference>
<dbReference type="Proteomes" id="UP000028488">
    <property type="component" value="Plasmid pPDG2"/>
</dbReference>
<name>A0A076F071_RHOOP</name>
<dbReference type="EMBL" id="CP008949">
    <property type="protein sequence ID" value="AII10832.1"/>
    <property type="molecule type" value="Genomic_DNA"/>
</dbReference>
<comment type="similarity">
    <text evidence="2 11">Belongs to the enoyl-CoA hydratase/isomerase family.</text>
</comment>
<dbReference type="InterPro" id="IPR029045">
    <property type="entry name" value="ClpP/crotonase-like_dom_sf"/>
</dbReference>
<keyword evidence="6" id="KW-0456">Lyase</keyword>
<dbReference type="CDD" id="cd06558">
    <property type="entry name" value="crotonase-like"/>
    <property type="match status" value="1"/>
</dbReference>
<evidence type="ECO:0000256" key="7">
    <source>
        <dbReference type="ARBA" id="ARBA00023709"/>
    </source>
</evidence>
<dbReference type="PANTHER" id="PTHR11941:SF169">
    <property type="entry name" value="(7AS)-7A-METHYL-1,5-DIOXO-2,3,5,6,7,7A-HEXAHYDRO-1H-INDENE-CARBOXYL-COA HYDROLASE"/>
    <property type="match status" value="1"/>
</dbReference>
<evidence type="ECO:0000256" key="2">
    <source>
        <dbReference type="ARBA" id="ARBA00005254"/>
    </source>
</evidence>
<evidence type="ECO:0000256" key="10">
    <source>
        <dbReference type="ARBA" id="ARBA00073436"/>
    </source>
</evidence>
<dbReference type="GO" id="GO:0006635">
    <property type="term" value="P:fatty acid beta-oxidation"/>
    <property type="evidence" value="ECO:0007669"/>
    <property type="project" value="TreeGrafter"/>
</dbReference>
<evidence type="ECO:0000256" key="6">
    <source>
        <dbReference type="ARBA" id="ARBA00023239"/>
    </source>
</evidence>
<evidence type="ECO:0000256" key="1">
    <source>
        <dbReference type="ARBA" id="ARBA00002994"/>
    </source>
</evidence>
<evidence type="ECO:0000256" key="5">
    <source>
        <dbReference type="ARBA" id="ARBA00023098"/>
    </source>
</evidence>
<evidence type="ECO:0000313" key="13">
    <source>
        <dbReference type="Proteomes" id="UP000028488"/>
    </source>
</evidence>
<evidence type="ECO:0000256" key="11">
    <source>
        <dbReference type="RuleBase" id="RU003707"/>
    </source>
</evidence>
<dbReference type="NCBIfam" id="NF006100">
    <property type="entry name" value="PRK08252.1"/>
    <property type="match status" value="1"/>
</dbReference>
<dbReference type="FunFam" id="3.90.226.10:FF:000009">
    <property type="entry name" value="Carnitinyl-CoA dehydratase"/>
    <property type="match status" value="1"/>
</dbReference>
<comment type="catalytic activity">
    <reaction evidence="7">
        <text>a (3S)-3-hydroxyacyl-CoA = a (2E)-enoyl-CoA + H2O</text>
        <dbReference type="Rhea" id="RHEA:16105"/>
        <dbReference type="ChEBI" id="CHEBI:15377"/>
        <dbReference type="ChEBI" id="CHEBI:57318"/>
        <dbReference type="ChEBI" id="CHEBI:58856"/>
        <dbReference type="EC" id="4.2.1.17"/>
    </reaction>
</comment>
<keyword evidence="4" id="KW-0276">Fatty acid metabolism</keyword>
<evidence type="ECO:0000256" key="4">
    <source>
        <dbReference type="ARBA" id="ARBA00022832"/>
    </source>
</evidence>
<organism evidence="12 13">
    <name type="scientific">Rhodococcus opacus</name>
    <name type="common">Nocardia opaca</name>
    <dbReference type="NCBI Taxonomy" id="37919"/>
    <lineage>
        <taxon>Bacteria</taxon>
        <taxon>Bacillati</taxon>
        <taxon>Actinomycetota</taxon>
        <taxon>Actinomycetes</taxon>
        <taxon>Mycobacteriales</taxon>
        <taxon>Nocardiaceae</taxon>
        <taxon>Rhodococcus</taxon>
    </lineage>
</organism>
<evidence type="ECO:0000256" key="8">
    <source>
        <dbReference type="ARBA" id="ARBA00023717"/>
    </source>
</evidence>
<proteinExistence type="inferred from homology"/>
<dbReference type="GO" id="GO:0004300">
    <property type="term" value="F:enoyl-CoA hydratase activity"/>
    <property type="evidence" value="ECO:0007669"/>
    <property type="project" value="UniProtKB-EC"/>
</dbReference>
<keyword evidence="12" id="KW-0614">Plasmid</keyword>
<evidence type="ECO:0000256" key="3">
    <source>
        <dbReference type="ARBA" id="ARBA00012076"/>
    </source>
</evidence>
<dbReference type="InterPro" id="IPR018376">
    <property type="entry name" value="Enoyl-CoA_hyd/isom_CS"/>
</dbReference>
<comment type="function">
    <text evidence="1">Could possibly oxidize fatty acids using specific components.</text>
</comment>
<dbReference type="InterPro" id="IPR014748">
    <property type="entry name" value="Enoyl-CoA_hydra_C"/>
</dbReference>
<sequence length="263" mass="27718">MNQDEKVVRLHRDGPIAVITLNRPDALNAINAEVADALGAALDEFDNDPELRVGIITGTGRAFCAGADLKALAAGKSILPTTHPEWGFAGLVQHYVTKPLIAAINGFALGGGTEIALACDLAVISSEAALGLPEVKRGLIAGAGGVLRLPDQIPPKVAAHVVFTGEPISPDTALHWGLVNTVTSPEKVLPEALRLANTIADNAPLAVRTSKKVMSHRRAFGSDWDSAIWAMNSTEFDAVRASADAREGTTAFAEKRQPIWQGR</sequence>
<evidence type="ECO:0000313" key="12">
    <source>
        <dbReference type="EMBL" id="AII10832.1"/>
    </source>
</evidence>
<comment type="catalytic activity">
    <reaction evidence="8">
        <text>a 4-saturated-(3S)-3-hydroxyacyl-CoA = a (3E)-enoyl-CoA + H2O</text>
        <dbReference type="Rhea" id="RHEA:20724"/>
        <dbReference type="ChEBI" id="CHEBI:15377"/>
        <dbReference type="ChEBI" id="CHEBI:58521"/>
        <dbReference type="ChEBI" id="CHEBI:137480"/>
        <dbReference type="EC" id="4.2.1.17"/>
    </reaction>
</comment>
<keyword evidence="5" id="KW-0443">Lipid metabolism</keyword>
<dbReference type="Pfam" id="PF00378">
    <property type="entry name" value="ECH_1"/>
    <property type="match status" value="1"/>
</dbReference>